<keyword evidence="2" id="KW-1185">Reference proteome</keyword>
<organism evidence="1 2">
    <name type="scientific">Armillaria gallica</name>
    <name type="common">Bulbous honey fungus</name>
    <name type="synonym">Armillaria bulbosa</name>
    <dbReference type="NCBI Taxonomy" id="47427"/>
    <lineage>
        <taxon>Eukaryota</taxon>
        <taxon>Fungi</taxon>
        <taxon>Dikarya</taxon>
        <taxon>Basidiomycota</taxon>
        <taxon>Agaricomycotina</taxon>
        <taxon>Agaricomycetes</taxon>
        <taxon>Agaricomycetidae</taxon>
        <taxon>Agaricales</taxon>
        <taxon>Marasmiineae</taxon>
        <taxon>Physalacriaceae</taxon>
        <taxon>Armillaria</taxon>
    </lineage>
</organism>
<dbReference type="Proteomes" id="UP000217790">
    <property type="component" value="Unassembled WGS sequence"/>
</dbReference>
<protein>
    <submittedName>
        <fullName evidence="1">Uncharacterized protein</fullName>
    </submittedName>
</protein>
<reference evidence="2" key="1">
    <citation type="journal article" date="2017" name="Nat. Ecol. Evol.">
        <title>Genome expansion and lineage-specific genetic innovations in the forest pathogenic fungi Armillaria.</title>
        <authorList>
            <person name="Sipos G."/>
            <person name="Prasanna A.N."/>
            <person name="Walter M.C."/>
            <person name="O'Connor E."/>
            <person name="Balint B."/>
            <person name="Krizsan K."/>
            <person name="Kiss B."/>
            <person name="Hess J."/>
            <person name="Varga T."/>
            <person name="Slot J."/>
            <person name="Riley R."/>
            <person name="Boka B."/>
            <person name="Rigling D."/>
            <person name="Barry K."/>
            <person name="Lee J."/>
            <person name="Mihaltcheva S."/>
            <person name="LaButti K."/>
            <person name="Lipzen A."/>
            <person name="Waldron R."/>
            <person name="Moloney N.M."/>
            <person name="Sperisen C."/>
            <person name="Kredics L."/>
            <person name="Vagvoelgyi C."/>
            <person name="Patrignani A."/>
            <person name="Fitzpatrick D."/>
            <person name="Nagy I."/>
            <person name="Doyle S."/>
            <person name="Anderson J.B."/>
            <person name="Grigoriev I.V."/>
            <person name="Gueldener U."/>
            <person name="Muensterkoetter M."/>
            <person name="Nagy L.G."/>
        </authorList>
    </citation>
    <scope>NUCLEOTIDE SEQUENCE [LARGE SCALE GENOMIC DNA]</scope>
    <source>
        <strain evidence="2">Ar21-2</strain>
    </source>
</reference>
<proteinExistence type="predicted"/>
<evidence type="ECO:0000313" key="2">
    <source>
        <dbReference type="Proteomes" id="UP000217790"/>
    </source>
</evidence>
<sequence length="80" mass="9328">ILASSVSSKEKARCLMGKIVNLLAVKQEMGAPMLAMYLMGHPDHYTDHQFKMLYWKNYVTEVRDVWQDENDKAKEDTHKL</sequence>
<feature type="non-terminal residue" evidence="1">
    <location>
        <position position="1"/>
    </location>
</feature>
<gene>
    <name evidence="1" type="ORF">ARMGADRAFT_906023</name>
</gene>
<dbReference type="EMBL" id="KZ293698">
    <property type="protein sequence ID" value="PBK84461.1"/>
    <property type="molecule type" value="Genomic_DNA"/>
</dbReference>
<dbReference type="OrthoDB" id="3259294at2759"/>
<feature type="non-terminal residue" evidence="1">
    <location>
        <position position="80"/>
    </location>
</feature>
<dbReference type="AlphaFoldDB" id="A0A2H3CN11"/>
<dbReference type="InParanoid" id="A0A2H3CN11"/>
<evidence type="ECO:0000313" key="1">
    <source>
        <dbReference type="EMBL" id="PBK84461.1"/>
    </source>
</evidence>
<name>A0A2H3CN11_ARMGA</name>
<accession>A0A2H3CN11</accession>